<dbReference type="Gene3D" id="3.30.420.280">
    <property type="match status" value="1"/>
</dbReference>
<name>A0ABX1W050_9SPHI</name>
<evidence type="ECO:0000313" key="1">
    <source>
        <dbReference type="EMBL" id="NNU33587.1"/>
    </source>
</evidence>
<evidence type="ECO:0000313" key="2">
    <source>
        <dbReference type="Proteomes" id="UP000566071"/>
    </source>
</evidence>
<reference evidence="1 2" key="1">
    <citation type="submission" date="2020-05" db="EMBL/GenBank/DDBJ databases">
        <authorList>
            <person name="Khan S.A."/>
            <person name="Jeon C.O."/>
            <person name="Chun B.H."/>
        </authorList>
    </citation>
    <scope>NUCLEOTIDE SEQUENCE [LARGE SCALE GENOMIC DNA]</scope>
    <source>
        <strain evidence="1 2">S1162</strain>
    </source>
</reference>
<accession>A0ABX1W050</accession>
<dbReference type="Proteomes" id="UP000566071">
    <property type="component" value="Unassembled WGS sequence"/>
</dbReference>
<organism evidence="1 2">
    <name type="scientific">Mucilaginibacter humi</name>
    <dbReference type="NCBI Taxonomy" id="2732510"/>
    <lineage>
        <taxon>Bacteria</taxon>
        <taxon>Pseudomonadati</taxon>
        <taxon>Bacteroidota</taxon>
        <taxon>Sphingobacteriia</taxon>
        <taxon>Sphingobacteriales</taxon>
        <taxon>Sphingobacteriaceae</taxon>
        <taxon>Mucilaginibacter</taxon>
    </lineage>
</organism>
<keyword evidence="2" id="KW-1185">Reference proteome</keyword>
<comment type="caution">
    <text evidence="1">The sequence shown here is derived from an EMBL/GenBank/DDBJ whole genome shotgun (WGS) entry which is preliminary data.</text>
</comment>
<protein>
    <submittedName>
        <fullName evidence="1">Uncharacterized protein</fullName>
    </submittedName>
</protein>
<proteinExistence type="predicted"/>
<dbReference type="EMBL" id="JABFCR010000014">
    <property type="protein sequence ID" value="NNU33587.1"/>
    <property type="molecule type" value="Genomic_DNA"/>
</dbReference>
<gene>
    <name evidence="1" type="ORF">HK413_04490</name>
</gene>
<dbReference type="RefSeq" id="WP_175269279.1">
    <property type="nucleotide sequence ID" value="NZ_JABFCR010000014.1"/>
</dbReference>
<sequence>MKRYKWNITRRSVNLKKELEQYKWKVDRAGKPLNKPVDTRNHLIDPLRYVALNKLREQTLTKPRSRMPHKYITTQNNLTDFII</sequence>